<evidence type="ECO:0000256" key="2">
    <source>
        <dbReference type="ARBA" id="ARBA00022801"/>
    </source>
</evidence>
<dbReference type="RefSeq" id="WP_179578186.1">
    <property type="nucleotide sequence ID" value="NZ_JACCFM010000001.1"/>
</dbReference>
<sequence>MNRARVFSLVALAALVVAGGESAFVRQLMPVAERSAITDTSGRALGLHGFSTAGSAKSSVDGLPRFTEADLARENADMGTNFVRFLISWRAVEPQPGIYDQAYLAEVETRVDWFAKQGYHVMLDMHQDLWGTEIVPGMGIGNGAPGWATYTDGLPIGQHDMWELYYLDAGVIRAFDNFWNTTGTHPELMDHYVNAWKAVATQFASNPTVIAYDLMNEPFGGTLQGPAFEAGPLTNLYQQSLDAIRTVDPDSWACLEPQAMGVNWGLPSGLGVVTDSRPGEARVAFCPHLYPLAMDLGGGYSGGSRDMVDATIASWIGNTKRTAARLGNVPIILGEFGLDTTLPGALDYVDTVYAQMDGIHAGVAYWSRDNGLWGPYDTDGVTARNLVAAIDRPYLRAVAGTLQTLSSAPDRLEFSFTPDAAAAAPTELYLPAVGFPHGAAVDGATIAHWDTSRRILTLDAPGNPAATQNIVVVAADG</sequence>
<dbReference type="PROSITE" id="PS00659">
    <property type="entry name" value="GLYCOSYL_HYDROL_F5"/>
    <property type="match status" value="1"/>
</dbReference>
<dbReference type="EMBL" id="JACCFM010000001">
    <property type="protein sequence ID" value="NYJ19415.1"/>
    <property type="molecule type" value="Genomic_DNA"/>
</dbReference>
<dbReference type="PANTHER" id="PTHR31308:SF3">
    <property type="entry name" value="ENDOGLYCOCERAMIDASE"/>
    <property type="match status" value="1"/>
</dbReference>
<proteinExistence type="inferred from homology"/>
<evidence type="ECO:0000313" key="7">
    <source>
        <dbReference type="EMBL" id="NYJ19415.1"/>
    </source>
</evidence>
<comment type="similarity">
    <text evidence="1 4">Belongs to the glycosyl hydrolase 5 (cellulase A) family.</text>
</comment>
<evidence type="ECO:0000259" key="6">
    <source>
        <dbReference type="Pfam" id="PF18564"/>
    </source>
</evidence>
<dbReference type="InterPro" id="IPR017853">
    <property type="entry name" value="GH"/>
</dbReference>
<reference evidence="7 8" key="1">
    <citation type="submission" date="2020-07" db="EMBL/GenBank/DDBJ databases">
        <title>Sequencing the genomes of 1000 actinobacteria strains.</title>
        <authorList>
            <person name="Klenk H.-P."/>
        </authorList>
    </citation>
    <scope>NUCLEOTIDE SEQUENCE [LARGE SCALE GENOMIC DNA]</scope>
    <source>
        <strain evidence="7 8">LI1</strain>
    </source>
</reference>
<dbReference type="GO" id="GO:1901136">
    <property type="term" value="P:carbohydrate derivative catabolic process"/>
    <property type="evidence" value="ECO:0007669"/>
    <property type="project" value="UniProtKB-ARBA"/>
</dbReference>
<dbReference type="Gene3D" id="2.60.40.1180">
    <property type="entry name" value="Golgi alpha-mannosidase II"/>
    <property type="match status" value="1"/>
</dbReference>
<dbReference type="InterPro" id="IPR052066">
    <property type="entry name" value="Glycosphingolipid_Hydrolases"/>
</dbReference>
<dbReference type="GO" id="GO:0016042">
    <property type="term" value="P:lipid catabolic process"/>
    <property type="evidence" value="ECO:0007669"/>
    <property type="project" value="UniProtKB-ARBA"/>
</dbReference>
<keyword evidence="8" id="KW-1185">Reference proteome</keyword>
<dbReference type="Pfam" id="PF00150">
    <property type="entry name" value="Cellulase"/>
    <property type="match status" value="1"/>
</dbReference>
<feature type="domain" description="Glycoside hydrolase family 5" evidence="5">
    <location>
        <begin position="40"/>
        <end position="368"/>
    </location>
</feature>
<evidence type="ECO:0000313" key="8">
    <source>
        <dbReference type="Proteomes" id="UP000537260"/>
    </source>
</evidence>
<dbReference type="SUPFAM" id="SSF51445">
    <property type="entry name" value="(Trans)glycosidases"/>
    <property type="match status" value="1"/>
</dbReference>
<dbReference type="InterPro" id="IPR018087">
    <property type="entry name" value="Glyco_hydro_5_CS"/>
</dbReference>
<dbReference type="Proteomes" id="UP000537260">
    <property type="component" value="Unassembled WGS sequence"/>
</dbReference>
<dbReference type="GO" id="GO:0000272">
    <property type="term" value="P:polysaccharide catabolic process"/>
    <property type="evidence" value="ECO:0007669"/>
    <property type="project" value="InterPro"/>
</dbReference>
<name>A0A7Z0J5I1_9MICO</name>
<dbReference type="GO" id="GO:0047876">
    <property type="term" value="F:endoglycosylceramidase activity"/>
    <property type="evidence" value="ECO:0007669"/>
    <property type="project" value="UniProtKB-EC"/>
</dbReference>
<dbReference type="Pfam" id="PF18564">
    <property type="entry name" value="Glyco_hydro_5_C"/>
    <property type="match status" value="1"/>
</dbReference>
<evidence type="ECO:0000259" key="5">
    <source>
        <dbReference type="Pfam" id="PF00150"/>
    </source>
</evidence>
<evidence type="ECO:0000256" key="3">
    <source>
        <dbReference type="ARBA" id="ARBA00023295"/>
    </source>
</evidence>
<dbReference type="PANTHER" id="PTHR31308">
    <property type="match status" value="1"/>
</dbReference>
<dbReference type="Gene3D" id="3.20.20.80">
    <property type="entry name" value="Glycosidases"/>
    <property type="match status" value="1"/>
</dbReference>
<evidence type="ECO:0000256" key="1">
    <source>
        <dbReference type="ARBA" id="ARBA00005641"/>
    </source>
</evidence>
<dbReference type="AlphaFoldDB" id="A0A7Z0J5I1"/>
<evidence type="ECO:0000256" key="4">
    <source>
        <dbReference type="RuleBase" id="RU361153"/>
    </source>
</evidence>
<accession>A0A7Z0J5I1</accession>
<dbReference type="InterPro" id="IPR013780">
    <property type="entry name" value="Glyco_hydro_b"/>
</dbReference>
<dbReference type="InterPro" id="IPR001547">
    <property type="entry name" value="Glyco_hydro_5"/>
</dbReference>
<protein>
    <submittedName>
        <fullName evidence="7">Endoglycosylceramidase</fullName>
        <ecNumber evidence="7">3.2.1.123</ecNumber>
    </submittedName>
</protein>
<dbReference type="EC" id="3.2.1.123" evidence="7"/>
<comment type="caution">
    <text evidence="7">The sequence shown here is derived from an EMBL/GenBank/DDBJ whole genome shotgun (WGS) entry which is preliminary data.</text>
</comment>
<gene>
    <name evidence="7" type="ORF">HNR05_001206</name>
</gene>
<organism evidence="7 8">
    <name type="scientific">Glaciibacter psychrotolerans</name>
    <dbReference type="NCBI Taxonomy" id="670054"/>
    <lineage>
        <taxon>Bacteria</taxon>
        <taxon>Bacillati</taxon>
        <taxon>Actinomycetota</taxon>
        <taxon>Actinomycetes</taxon>
        <taxon>Micrococcales</taxon>
        <taxon>Microbacteriaceae</taxon>
        <taxon>Glaciibacter</taxon>
    </lineage>
</organism>
<feature type="domain" description="Glycoside hydrolase family 5 C-terminal" evidence="6">
    <location>
        <begin position="392"/>
        <end position="471"/>
    </location>
</feature>
<keyword evidence="2 4" id="KW-0378">Hydrolase</keyword>
<keyword evidence="3 4" id="KW-0326">Glycosidase</keyword>
<dbReference type="InterPro" id="IPR041036">
    <property type="entry name" value="GH5_C"/>
</dbReference>